<evidence type="ECO:0000256" key="9">
    <source>
        <dbReference type="ARBA" id="ARBA00022842"/>
    </source>
</evidence>
<evidence type="ECO:0000256" key="1">
    <source>
        <dbReference type="ARBA" id="ARBA00004496"/>
    </source>
</evidence>
<dbReference type="InterPro" id="IPR003442">
    <property type="entry name" value="T6A_TsaE"/>
</dbReference>
<dbReference type="GO" id="GO:0005737">
    <property type="term" value="C:cytoplasm"/>
    <property type="evidence" value="ECO:0007669"/>
    <property type="project" value="UniProtKB-SubCell"/>
</dbReference>
<evidence type="ECO:0000256" key="7">
    <source>
        <dbReference type="ARBA" id="ARBA00022741"/>
    </source>
</evidence>
<dbReference type="Gene3D" id="3.40.50.300">
    <property type="entry name" value="P-loop containing nucleotide triphosphate hydrolases"/>
    <property type="match status" value="1"/>
</dbReference>
<evidence type="ECO:0000256" key="10">
    <source>
        <dbReference type="ARBA" id="ARBA00032441"/>
    </source>
</evidence>
<dbReference type="GO" id="GO:0046872">
    <property type="term" value="F:metal ion binding"/>
    <property type="evidence" value="ECO:0007669"/>
    <property type="project" value="UniProtKB-KW"/>
</dbReference>
<dbReference type="FunFam" id="3.40.50.300:FF:000777">
    <property type="entry name" value="tRNA (N6-adenosine(37)-N6)-threonylcarbamoyltransferase complex ATPase TsaE"/>
    <property type="match status" value="1"/>
</dbReference>
<keyword evidence="4" id="KW-0963">Cytoplasm</keyword>
<dbReference type="STRING" id="142588.SAMN04488559_11339"/>
<accession>A0A1H9TG29</accession>
<dbReference type="RefSeq" id="WP_092652941.1">
    <property type="nucleotide sequence ID" value="NZ_FOHA01000013.1"/>
</dbReference>
<protein>
    <recommendedName>
        <fullName evidence="3">tRNA threonylcarbamoyladenosine biosynthesis protein TsaE</fullName>
    </recommendedName>
    <alternativeName>
        <fullName evidence="10">t(6)A37 threonylcarbamoyladenosine biosynthesis protein TsaE</fullName>
    </alternativeName>
</protein>
<dbReference type="GO" id="GO:0005524">
    <property type="term" value="F:ATP binding"/>
    <property type="evidence" value="ECO:0007669"/>
    <property type="project" value="UniProtKB-KW"/>
</dbReference>
<dbReference type="GO" id="GO:0002949">
    <property type="term" value="P:tRNA threonylcarbamoyladenosine modification"/>
    <property type="evidence" value="ECO:0007669"/>
    <property type="project" value="InterPro"/>
</dbReference>
<dbReference type="OrthoDB" id="9815896at2"/>
<proteinExistence type="inferred from homology"/>
<gene>
    <name evidence="11" type="ORF">SAMN04488559_11339</name>
</gene>
<keyword evidence="8" id="KW-0067">ATP-binding</keyword>
<evidence type="ECO:0000256" key="8">
    <source>
        <dbReference type="ARBA" id="ARBA00022840"/>
    </source>
</evidence>
<keyword evidence="12" id="KW-1185">Reference proteome</keyword>
<dbReference type="PANTHER" id="PTHR33540:SF2">
    <property type="entry name" value="TRNA THREONYLCARBAMOYLADENOSINE BIOSYNTHESIS PROTEIN TSAE"/>
    <property type="match status" value="1"/>
</dbReference>
<dbReference type="AlphaFoldDB" id="A0A1H9TG29"/>
<dbReference type="Proteomes" id="UP000198948">
    <property type="component" value="Unassembled WGS sequence"/>
</dbReference>
<keyword evidence="6" id="KW-0479">Metal-binding</keyword>
<reference evidence="11 12" key="1">
    <citation type="submission" date="2016-10" db="EMBL/GenBank/DDBJ databases">
        <authorList>
            <person name="de Groot N.N."/>
        </authorList>
    </citation>
    <scope>NUCLEOTIDE SEQUENCE [LARGE SCALE GENOMIC DNA]</scope>
    <source>
        <strain evidence="11 12">DSM 13760</strain>
    </source>
</reference>
<keyword evidence="9" id="KW-0460">Magnesium</keyword>
<comment type="similarity">
    <text evidence="2">Belongs to the TsaE family.</text>
</comment>
<evidence type="ECO:0000256" key="5">
    <source>
        <dbReference type="ARBA" id="ARBA00022694"/>
    </source>
</evidence>
<comment type="subcellular location">
    <subcellularLocation>
        <location evidence="1">Cytoplasm</location>
    </subcellularLocation>
</comment>
<sequence>MEKTLLVKNEEETKQIALKLAALVEPGDVILLEGNLGAGKTTFSKGLALGLGIQKTIKSPTFTIIKEYHQGRLPFYHMDVYRLEDSGADDLGLEEYFEGDGFSVVEWAHLVAKNLPQTYLEITLNVETNDVEGRKIHFKAVGTHYEQLLTVLEKQL</sequence>
<dbReference type="EMBL" id="FOHA01000013">
    <property type="protein sequence ID" value="SER96162.1"/>
    <property type="molecule type" value="Genomic_DNA"/>
</dbReference>
<dbReference type="PANTHER" id="PTHR33540">
    <property type="entry name" value="TRNA THREONYLCARBAMOYLADENOSINE BIOSYNTHESIS PROTEIN TSAE"/>
    <property type="match status" value="1"/>
</dbReference>
<dbReference type="InterPro" id="IPR027417">
    <property type="entry name" value="P-loop_NTPase"/>
</dbReference>
<keyword evidence="5" id="KW-0819">tRNA processing</keyword>
<evidence type="ECO:0000256" key="3">
    <source>
        <dbReference type="ARBA" id="ARBA00019010"/>
    </source>
</evidence>
<evidence type="ECO:0000256" key="4">
    <source>
        <dbReference type="ARBA" id="ARBA00022490"/>
    </source>
</evidence>
<dbReference type="NCBIfam" id="TIGR00150">
    <property type="entry name" value="T6A_YjeE"/>
    <property type="match status" value="1"/>
</dbReference>
<evidence type="ECO:0000313" key="12">
    <source>
        <dbReference type="Proteomes" id="UP000198948"/>
    </source>
</evidence>
<keyword evidence="7" id="KW-0547">Nucleotide-binding</keyword>
<dbReference type="SUPFAM" id="SSF52540">
    <property type="entry name" value="P-loop containing nucleoside triphosphate hydrolases"/>
    <property type="match status" value="1"/>
</dbReference>
<name>A0A1H9TG29_9LACT</name>
<evidence type="ECO:0000256" key="6">
    <source>
        <dbReference type="ARBA" id="ARBA00022723"/>
    </source>
</evidence>
<evidence type="ECO:0000256" key="2">
    <source>
        <dbReference type="ARBA" id="ARBA00007599"/>
    </source>
</evidence>
<dbReference type="Pfam" id="PF02367">
    <property type="entry name" value="TsaE"/>
    <property type="match status" value="1"/>
</dbReference>
<organism evidence="11 12">
    <name type="scientific">Isobaculum melis</name>
    <dbReference type="NCBI Taxonomy" id="142588"/>
    <lineage>
        <taxon>Bacteria</taxon>
        <taxon>Bacillati</taxon>
        <taxon>Bacillota</taxon>
        <taxon>Bacilli</taxon>
        <taxon>Lactobacillales</taxon>
        <taxon>Carnobacteriaceae</taxon>
        <taxon>Isobaculum</taxon>
    </lineage>
</organism>
<evidence type="ECO:0000313" key="11">
    <source>
        <dbReference type="EMBL" id="SER96162.1"/>
    </source>
</evidence>